<name>A0ABU8SD62_9SPHN</name>
<dbReference type="RefSeq" id="WP_339969566.1">
    <property type="nucleotide sequence ID" value="NZ_JBBHJY010000011.1"/>
</dbReference>
<evidence type="ECO:0000313" key="2">
    <source>
        <dbReference type="Proteomes" id="UP001379235"/>
    </source>
</evidence>
<dbReference type="Proteomes" id="UP001379235">
    <property type="component" value="Unassembled WGS sequence"/>
</dbReference>
<dbReference type="InterPro" id="IPR025245">
    <property type="entry name" value="DUF4197"/>
</dbReference>
<organism evidence="1 2">
    <name type="scientific">Novosphingobium aquae</name>
    <dbReference type="NCBI Taxonomy" id="3133435"/>
    <lineage>
        <taxon>Bacteria</taxon>
        <taxon>Pseudomonadati</taxon>
        <taxon>Pseudomonadota</taxon>
        <taxon>Alphaproteobacteria</taxon>
        <taxon>Sphingomonadales</taxon>
        <taxon>Sphingomonadaceae</taxon>
        <taxon>Novosphingobium</taxon>
    </lineage>
</organism>
<evidence type="ECO:0000313" key="1">
    <source>
        <dbReference type="EMBL" id="MEJ6011893.1"/>
    </source>
</evidence>
<comment type="caution">
    <text evidence="1">The sequence shown here is derived from an EMBL/GenBank/DDBJ whole genome shotgun (WGS) entry which is preliminary data.</text>
</comment>
<reference evidence="1 2" key="1">
    <citation type="submission" date="2024-03" db="EMBL/GenBank/DDBJ databases">
        <authorList>
            <person name="Jo J.-H."/>
        </authorList>
    </citation>
    <scope>NUCLEOTIDE SEQUENCE [LARGE SCALE GENOMIC DNA]</scope>
    <source>
        <strain evidence="1 2">AS3R-12</strain>
    </source>
</reference>
<protein>
    <submittedName>
        <fullName evidence="1">DUF4197 domain-containing protein</fullName>
    </submittedName>
</protein>
<accession>A0ABU8SD62</accession>
<dbReference type="EMBL" id="JBBHJY010000011">
    <property type="protein sequence ID" value="MEJ6011893.1"/>
    <property type="molecule type" value="Genomic_DNA"/>
</dbReference>
<dbReference type="Pfam" id="PF13852">
    <property type="entry name" value="DUF4197"/>
    <property type="match status" value="1"/>
</dbReference>
<sequence>MENRHFTDRRHMIALMGMGALILPVAARAQVLGGLGLGSGLTSLLAKASDSSLDKLSVPGGFYNDSAIRIMLPLVGGAGGTIGKLLGGADKLGLTDGITRKLNDAAGLAAKEAKPVFRAAIDQLKLTDVPGIVGQNDGATQYLRRSSGDVLRGKFRPLIDAALVRVGAFGALDQLGKTNSLVRAAGLTRDKLAGSVTDQALNGIYKYIAGEEGRLRSDPLGKAGGLLKGVLGN</sequence>
<proteinExistence type="predicted"/>
<keyword evidence="2" id="KW-1185">Reference proteome</keyword>
<gene>
    <name evidence="1" type="ORF">WG900_18465</name>
</gene>